<accession>A0A2S8FGV7</accession>
<dbReference type="SUPFAM" id="SSF64438">
    <property type="entry name" value="CNF1/YfiH-like putative cysteine hydrolases"/>
    <property type="match status" value="1"/>
</dbReference>
<dbReference type="GO" id="GO:0006935">
    <property type="term" value="P:chemotaxis"/>
    <property type="evidence" value="ECO:0007669"/>
    <property type="project" value="UniProtKB-UniRule"/>
</dbReference>
<name>A0A2S8FGV7_9BACT</name>
<dbReference type="InterPro" id="IPR005659">
    <property type="entry name" value="Chemorcpt_Glu_NH3ase_CheD"/>
</dbReference>
<dbReference type="Gene3D" id="3.30.1330.200">
    <property type="match status" value="1"/>
</dbReference>
<proteinExistence type="inferred from homology"/>
<dbReference type="AlphaFoldDB" id="A0A2S8FGV7"/>
<dbReference type="HAMAP" id="MF_01440">
    <property type="entry name" value="CheD"/>
    <property type="match status" value="1"/>
</dbReference>
<gene>
    <name evidence="3" type="primary">cheD</name>
    <name evidence="4" type="ORF">C5Y96_13560</name>
</gene>
<dbReference type="CDD" id="cd16352">
    <property type="entry name" value="CheD"/>
    <property type="match status" value="1"/>
</dbReference>
<dbReference type="OrthoDB" id="9807202at2"/>
<dbReference type="InterPro" id="IPR038592">
    <property type="entry name" value="CheD-like_sf"/>
</dbReference>
<comment type="caution">
    <text evidence="4">The sequence shown here is derived from an EMBL/GenBank/DDBJ whole genome shotgun (WGS) entry which is preliminary data.</text>
</comment>
<dbReference type="EC" id="3.5.1.44" evidence="3"/>
<evidence type="ECO:0000256" key="2">
    <source>
        <dbReference type="ARBA" id="ARBA00022801"/>
    </source>
</evidence>
<dbReference type="GO" id="GO:0050568">
    <property type="term" value="F:protein-glutamine glutaminase activity"/>
    <property type="evidence" value="ECO:0007669"/>
    <property type="project" value="UniProtKB-UniRule"/>
</dbReference>
<dbReference type="InterPro" id="IPR011324">
    <property type="entry name" value="Cytotoxic_necrot_fac-like_cat"/>
</dbReference>
<comment type="catalytic activity">
    <reaction evidence="3">
        <text>L-glutaminyl-[protein] + H2O = L-glutamyl-[protein] + NH4(+)</text>
        <dbReference type="Rhea" id="RHEA:16441"/>
        <dbReference type="Rhea" id="RHEA-COMP:10207"/>
        <dbReference type="Rhea" id="RHEA-COMP:10208"/>
        <dbReference type="ChEBI" id="CHEBI:15377"/>
        <dbReference type="ChEBI" id="CHEBI:28938"/>
        <dbReference type="ChEBI" id="CHEBI:29973"/>
        <dbReference type="ChEBI" id="CHEBI:30011"/>
        <dbReference type="EC" id="3.5.1.44"/>
    </reaction>
</comment>
<organism evidence="4 5">
    <name type="scientific">Blastopirellula marina</name>
    <dbReference type="NCBI Taxonomy" id="124"/>
    <lineage>
        <taxon>Bacteria</taxon>
        <taxon>Pseudomonadati</taxon>
        <taxon>Planctomycetota</taxon>
        <taxon>Planctomycetia</taxon>
        <taxon>Pirellulales</taxon>
        <taxon>Pirellulaceae</taxon>
        <taxon>Blastopirellula</taxon>
    </lineage>
</organism>
<evidence type="ECO:0000313" key="5">
    <source>
        <dbReference type="Proteomes" id="UP000240009"/>
    </source>
</evidence>
<dbReference type="PANTHER" id="PTHR35147:SF1">
    <property type="entry name" value="CHEMORECEPTOR GLUTAMINE DEAMIDASE CHED-RELATED"/>
    <property type="match status" value="1"/>
</dbReference>
<dbReference type="Pfam" id="PF03975">
    <property type="entry name" value="CheD"/>
    <property type="match status" value="1"/>
</dbReference>
<keyword evidence="1 3" id="KW-0145">Chemotaxis</keyword>
<evidence type="ECO:0000256" key="1">
    <source>
        <dbReference type="ARBA" id="ARBA00022500"/>
    </source>
</evidence>
<comment type="function">
    <text evidence="3">Probably deamidates glutamine residues to glutamate on methyl-accepting chemotaxis receptors (MCPs), playing an important role in chemotaxis.</text>
</comment>
<sequence length="162" mass="17232">MATVNLSKTSIRVPMAGIVASSAPNVLETLLGSCVGIALWCQETRHGALAHAMLSESLGCTKQPGRFVDTAIPEMLDQLAKSGARRRAIVAKVCGGSNMFKASSSTHEVGRKNIDKACELLRLQKIPILAQHVGGTSGRVIYFDLESGEIQVKVGLEFVAKI</sequence>
<comment type="similarity">
    <text evidence="3">Belongs to the CheD family.</text>
</comment>
<dbReference type="PANTHER" id="PTHR35147">
    <property type="entry name" value="CHEMORECEPTOR GLUTAMINE DEAMIDASE CHED-RELATED"/>
    <property type="match status" value="1"/>
</dbReference>
<reference evidence="4 5" key="1">
    <citation type="submission" date="2018-02" db="EMBL/GenBank/DDBJ databases">
        <title>Comparative genomes isolates from brazilian mangrove.</title>
        <authorList>
            <person name="Araujo J.E."/>
            <person name="Taketani R.G."/>
            <person name="Silva M.C.P."/>
            <person name="Loureco M.V."/>
            <person name="Andreote F.D."/>
        </authorList>
    </citation>
    <scope>NUCLEOTIDE SEQUENCE [LARGE SCALE GENOMIC DNA]</scope>
    <source>
        <strain evidence="4 5">HEX-2 MGV</strain>
    </source>
</reference>
<keyword evidence="2 3" id="KW-0378">Hydrolase</keyword>
<dbReference type="EMBL" id="PUIA01000037">
    <property type="protein sequence ID" value="PQO31362.1"/>
    <property type="molecule type" value="Genomic_DNA"/>
</dbReference>
<protein>
    <recommendedName>
        <fullName evidence="3">Probable chemoreceptor glutamine deamidase CheD</fullName>
        <ecNumber evidence="3">3.5.1.44</ecNumber>
    </recommendedName>
</protein>
<dbReference type="RefSeq" id="WP_105354162.1">
    <property type="nucleotide sequence ID" value="NZ_PUIA01000037.1"/>
</dbReference>
<evidence type="ECO:0000313" key="4">
    <source>
        <dbReference type="EMBL" id="PQO31362.1"/>
    </source>
</evidence>
<dbReference type="Proteomes" id="UP000240009">
    <property type="component" value="Unassembled WGS sequence"/>
</dbReference>
<evidence type="ECO:0000256" key="3">
    <source>
        <dbReference type="HAMAP-Rule" id="MF_01440"/>
    </source>
</evidence>